<dbReference type="GO" id="GO:0046872">
    <property type="term" value="F:metal ion binding"/>
    <property type="evidence" value="ECO:0007669"/>
    <property type="project" value="UniProtKB-KW"/>
</dbReference>
<evidence type="ECO:0000256" key="7">
    <source>
        <dbReference type="ARBA" id="ARBA00022840"/>
    </source>
</evidence>
<evidence type="ECO:0000256" key="1">
    <source>
        <dbReference type="ARBA" id="ARBA00006219"/>
    </source>
</evidence>
<dbReference type="NCBIfam" id="NF032898">
    <property type="entry name" value="APH_3p_II"/>
    <property type="match status" value="1"/>
</dbReference>
<dbReference type="NCBIfam" id="NF033068">
    <property type="entry name" value="APH_3p"/>
    <property type="match status" value="1"/>
</dbReference>
<evidence type="ECO:0000259" key="13">
    <source>
        <dbReference type="Pfam" id="PF01636"/>
    </source>
</evidence>
<keyword evidence="6 10" id="KW-0418">Kinase</keyword>
<dbReference type="Gene3D" id="3.30.200.20">
    <property type="entry name" value="Phosphorylase Kinase, domain 1"/>
    <property type="match status" value="1"/>
</dbReference>
<organism evidence="14 15">
    <name type="scientific">Pseudoduganella flava</name>
    <dbReference type="NCBI Taxonomy" id="871742"/>
    <lineage>
        <taxon>Bacteria</taxon>
        <taxon>Pseudomonadati</taxon>
        <taxon>Pseudomonadota</taxon>
        <taxon>Betaproteobacteria</taxon>
        <taxon>Burkholderiales</taxon>
        <taxon>Oxalobacteraceae</taxon>
        <taxon>Telluria group</taxon>
        <taxon>Pseudoduganella</taxon>
    </lineage>
</organism>
<dbReference type="CDD" id="cd05150">
    <property type="entry name" value="APH"/>
    <property type="match status" value="1"/>
</dbReference>
<dbReference type="Proteomes" id="UP000315112">
    <property type="component" value="Unassembled WGS sequence"/>
</dbReference>
<evidence type="ECO:0000256" key="4">
    <source>
        <dbReference type="ARBA" id="ARBA00022679"/>
    </source>
</evidence>
<comment type="similarity">
    <text evidence="1 10">Belongs to the aminoglycoside phosphotransferase family.</text>
</comment>
<dbReference type="GO" id="GO:0046677">
    <property type="term" value="P:response to antibiotic"/>
    <property type="evidence" value="ECO:0007669"/>
    <property type="project" value="UniProtKB-KW"/>
</dbReference>
<dbReference type="InterPro" id="IPR002575">
    <property type="entry name" value="Aminoglycoside_PTrfase"/>
</dbReference>
<keyword evidence="12" id="KW-0460">Magnesium</keyword>
<feature type="binding site" evidence="12">
    <location>
        <position position="203"/>
    </location>
    <ligand>
        <name>Mg(2+)</name>
        <dbReference type="ChEBI" id="CHEBI:18420"/>
    </ligand>
</feature>
<dbReference type="GO" id="GO:0008910">
    <property type="term" value="F:kanamycin kinase activity"/>
    <property type="evidence" value="ECO:0007669"/>
    <property type="project" value="UniProtKB-EC"/>
</dbReference>
<evidence type="ECO:0000256" key="9">
    <source>
        <dbReference type="ARBA" id="ARBA00048925"/>
    </source>
</evidence>
<dbReference type="PIRSF" id="PIRSF000706">
    <property type="entry name" value="Kanamycin_kin"/>
    <property type="match status" value="1"/>
</dbReference>
<reference evidence="14 15" key="1">
    <citation type="journal article" date="2015" name="Stand. Genomic Sci.">
        <title>Genomic Encyclopedia of Bacterial and Archaeal Type Strains, Phase III: the genomes of soil and plant-associated and newly described type strains.</title>
        <authorList>
            <person name="Whitman W.B."/>
            <person name="Woyke T."/>
            <person name="Klenk H.P."/>
            <person name="Zhou Y."/>
            <person name="Lilburn T.G."/>
            <person name="Beck B.J."/>
            <person name="De Vos P."/>
            <person name="Vandamme P."/>
            <person name="Eisen J.A."/>
            <person name="Garrity G."/>
            <person name="Hugenholtz P."/>
            <person name="Kyrpides N.C."/>
        </authorList>
    </citation>
    <scope>NUCLEOTIDE SEQUENCE [LARGE SCALE GENOMIC DNA]</scope>
    <source>
        <strain evidence="14 15">CGMCC 1.10685</strain>
    </source>
</reference>
<evidence type="ECO:0000256" key="8">
    <source>
        <dbReference type="ARBA" id="ARBA00023251"/>
    </source>
</evidence>
<dbReference type="Pfam" id="PF01636">
    <property type="entry name" value="APH"/>
    <property type="match status" value="1"/>
</dbReference>
<sequence length="258" mass="27931">MMDVALPAAWRERLAGYACAAVDTGCSEASVYRLQAPGRPTLFVKTEEASALSELRDEAARLRWLAGAGIACAAVLDEATADGHHWLLLGEVPGHDLLAADLPPRAKVRVLAEALRVLHALDPAGCPFDHGAAQRIARARARMEAGLVDEDDLDDEHAGMDPASLFALLEERRPAREDLVVTHGDACLPNVIVQGGALAGIIDCGRLGVADRWQDLALATRDIAEELGDEWVDVFLADYGIALDPDRCRFYRLLDEFF</sequence>
<keyword evidence="8 10" id="KW-0046">Antibiotic resistance</keyword>
<feature type="domain" description="Aminoglycoside phosphotransferase" evidence="13">
    <location>
        <begin position="28"/>
        <end position="251"/>
    </location>
</feature>
<dbReference type="InterPro" id="IPR024165">
    <property type="entry name" value="Kan/Strep_kinase"/>
</dbReference>
<feature type="active site" description="Proton acceptor" evidence="11">
    <location>
        <position position="185"/>
    </location>
</feature>
<keyword evidence="7 10" id="KW-0067">ATP-binding</keyword>
<dbReference type="AlphaFoldDB" id="A0A562PTI3"/>
<comment type="catalytic activity">
    <reaction evidence="9">
        <text>kanamycin A + ATP = kanamycin 3'-phosphate + ADP + H(+)</text>
        <dbReference type="Rhea" id="RHEA:24256"/>
        <dbReference type="ChEBI" id="CHEBI:15378"/>
        <dbReference type="ChEBI" id="CHEBI:30616"/>
        <dbReference type="ChEBI" id="CHEBI:57909"/>
        <dbReference type="ChEBI" id="CHEBI:58214"/>
        <dbReference type="ChEBI" id="CHEBI:456216"/>
        <dbReference type="EC" id="2.7.1.95"/>
    </reaction>
</comment>
<dbReference type="EMBL" id="VLKW01000004">
    <property type="protein sequence ID" value="TWI47673.1"/>
    <property type="molecule type" value="Genomic_DNA"/>
</dbReference>
<dbReference type="PANTHER" id="PTHR21310">
    <property type="entry name" value="AMINOGLYCOSIDE PHOSPHOTRANSFERASE-RELATED-RELATED"/>
    <property type="match status" value="1"/>
</dbReference>
<protein>
    <recommendedName>
        <fullName evidence="3">Aminoglycoside 3'-phosphotransferase</fullName>
        <ecNumber evidence="2">2.7.1.95</ecNumber>
    </recommendedName>
</protein>
<dbReference type="EC" id="2.7.1.95" evidence="2"/>
<accession>A0A562PTI3</accession>
<comment type="caution">
    <text evidence="14">The sequence shown here is derived from an EMBL/GenBank/DDBJ whole genome shotgun (WGS) entry which is preliminary data.</text>
</comment>
<name>A0A562PTI3_9BURK</name>
<dbReference type="InterPro" id="IPR011009">
    <property type="entry name" value="Kinase-like_dom_sf"/>
</dbReference>
<dbReference type="SUPFAM" id="SSF56112">
    <property type="entry name" value="Protein kinase-like (PK-like)"/>
    <property type="match status" value="1"/>
</dbReference>
<evidence type="ECO:0000256" key="3">
    <source>
        <dbReference type="ARBA" id="ARBA00017903"/>
    </source>
</evidence>
<evidence type="ECO:0000256" key="6">
    <source>
        <dbReference type="ARBA" id="ARBA00022777"/>
    </source>
</evidence>
<evidence type="ECO:0000256" key="10">
    <source>
        <dbReference type="PIRNR" id="PIRNR000706"/>
    </source>
</evidence>
<evidence type="ECO:0000256" key="2">
    <source>
        <dbReference type="ARBA" id="ARBA00012193"/>
    </source>
</evidence>
<dbReference type="InterPro" id="IPR051678">
    <property type="entry name" value="AGP_Transferase"/>
</dbReference>
<proteinExistence type="inferred from homology"/>
<evidence type="ECO:0000256" key="5">
    <source>
        <dbReference type="ARBA" id="ARBA00022741"/>
    </source>
</evidence>
<dbReference type="GO" id="GO:0005524">
    <property type="term" value="F:ATP binding"/>
    <property type="evidence" value="ECO:0007669"/>
    <property type="project" value="UniProtKB-KW"/>
</dbReference>
<gene>
    <name evidence="14" type="ORF">IP92_02733</name>
</gene>
<evidence type="ECO:0000313" key="15">
    <source>
        <dbReference type="Proteomes" id="UP000315112"/>
    </source>
</evidence>
<keyword evidence="4 10" id="KW-0808">Transferase</keyword>
<evidence type="ECO:0000313" key="14">
    <source>
        <dbReference type="EMBL" id="TWI47673.1"/>
    </source>
</evidence>
<evidence type="ECO:0000256" key="11">
    <source>
        <dbReference type="PIRSR" id="PIRSR000706-1"/>
    </source>
</evidence>
<keyword evidence="12" id="KW-0479">Metal-binding</keyword>
<feature type="binding site" evidence="12">
    <location>
        <position position="190"/>
    </location>
    <ligand>
        <name>Mg(2+)</name>
        <dbReference type="ChEBI" id="CHEBI:18420"/>
    </ligand>
</feature>
<evidence type="ECO:0000256" key="12">
    <source>
        <dbReference type="PIRSR" id="PIRSR000706-2"/>
    </source>
</evidence>
<dbReference type="Gene3D" id="3.90.1200.10">
    <property type="match status" value="1"/>
</dbReference>
<keyword evidence="5 10" id="KW-0547">Nucleotide-binding</keyword>
<dbReference type="PANTHER" id="PTHR21310:SF41">
    <property type="entry name" value="3'-PHOSPHOTRANSFERASE, PUTATIVE-RELATED"/>
    <property type="match status" value="1"/>
</dbReference>